<evidence type="ECO:0000313" key="1">
    <source>
        <dbReference type="EMBL" id="KAL2714863.1"/>
    </source>
</evidence>
<sequence length="140" mass="15312">MVASPHAKNIAGHPSWTLIKRGLGGSLPVVTACHVGSLKGQRHPEELSQLVAHSRPSYGAACRPRCFRNSLLIRLWAPSLSSAAMCKLFVPVFCMVSRALSGNLITTRRGGWNGKVIRLGKKDVEQEHRVCKNKTWGKTS</sequence>
<organism evidence="1 2">
    <name type="scientific">Vespula squamosa</name>
    <name type="common">Southern yellow jacket</name>
    <name type="synonym">Wasp</name>
    <dbReference type="NCBI Taxonomy" id="30214"/>
    <lineage>
        <taxon>Eukaryota</taxon>
        <taxon>Metazoa</taxon>
        <taxon>Ecdysozoa</taxon>
        <taxon>Arthropoda</taxon>
        <taxon>Hexapoda</taxon>
        <taxon>Insecta</taxon>
        <taxon>Pterygota</taxon>
        <taxon>Neoptera</taxon>
        <taxon>Endopterygota</taxon>
        <taxon>Hymenoptera</taxon>
        <taxon>Apocrita</taxon>
        <taxon>Aculeata</taxon>
        <taxon>Vespoidea</taxon>
        <taxon>Vespidae</taxon>
        <taxon>Vespinae</taxon>
        <taxon>Vespula</taxon>
    </lineage>
</organism>
<protein>
    <submittedName>
        <fullName evidence="1">Uncharacterized protein</fullName>
    </submittedName>
</protein>
<comment type="caution">
    <text evidence="1">The sequence shown here is derived from an EMBL/GenBank/DDBJ whole genome shotgun (WGS) entry which is preliminary data.</text>
</comment>
<proteinExistence type="predicted"/>
<name>A0ABD2A2N4_VESSQ</name>
<gene>
    <name evidence="1" type="ORF">V1478_016048</name>
</gene>
<reference evidence="1 2" key="1">
    <citation type="journal article" date="2024" name="Ann. Entomol. Soc. Am.">
        <title>Genomic analyses of the southern and eastern yellowjacket wasps (Hymenoptera: Vespidae) reveal evolutionary signatures of social life.</title>
        <authorList>
            <person name="Catto M.A."/>
            <person name="Caine P.B."/>
            <person name="Orr S.E."/>
            <person name="Hunt B.G."/>
            <person name="Goodisman M.A.D."/>
        </authorList>
    </citation>
    <scope>NUCLEOTIDE SEQUENCE [LARGE SCALE GENOMIC DNA]</scope>
    <source>
        <strain evidence="1">233</strain>
        <tissue evidence="1">Head and thorax</tissue>
    </source>
</reference>
<dbReference type="EMBL" id="JAUDFV010000156">
    <property type="protein sequence ID" value="KAL2714863.1"/>
    <property type="molecule type" value="Genomic_DNA"/>
</dbReference>
<dbReference type="AlphaFoldDB" id="A0ABD2A2N4"/>
<keyword evidence="2" id="KW-1185">Reference proteome</keyword>
<dbReference type="Proteomes" id="UP001607302">
    <property type="component" value="Unassembled WGS sequence"/>
</dbReference>
<evidence type="ECO:0000313" key="2">
    <source>
        <dbReference type="Proteomes" id="UP001607302"/>
    </source>
</evidence>
<accession>A0ABD2A2N4</accession>